<dbReference type="Proteomes" id="UP000468650">
    <property type="component" value="Unassembled WGS sequence"/>
</dbReference>
<dbReference type="SUPFAM" id="SSF56601">
    <property type="entry name" value="beta-lactamase/transpeptidase-like"/>
    <property type="match status" value="1"/>
</dbReference>
<dbReference type="AlphaFoldDB" id="A0A6N6RL69"/>
<organism evidence="2 3">
    <name type="scientific">Phaeocystidibacter luteus</name>
    <dbReference type="NCBI Taxonomy" id="911197"/>
    <lineage>
        <taxon>Bacteria</taxon>
        <taxon>Pseudomonadati</taxon>
        <taxon>Bacteroidota</taxon>
        <taxon>Flavobacteriia</taxon>
        <taxon>Flavobacteriales</taxon>
        <taxon>Phaeocystidibacteraceae</taxon>
        <taxon>Phaeocystidibacter</taxon>
    </lineage>
</organism>
<dbReference type="Pfam" id="PF00144">
    <property type="entry name" value="Beta-lactamase"/>
    <property type="match status" value="1"/>
</dbReference>
<name>A0A6N6RL69_9FLAO</name>
<sequence>MYFPANWSGDWETIDPEVLGWNTGAIQPMLDFLDSTNTRAFLVLVNGRMVIEHYNGQSLNGQPFERSSNWYWASAGKTLTAYVCGIAMQDGSLDLDASTSDYIGTGWTNASSAQEVNITVRNQLTMTSGLNDGVADPDCTDPPCLEYLADAGTRWAYHNAPYTLLQDVIGGATGETFTSYFRDSLSLKIGMSGTWYWLGSNHVYFSNARSMARFGILNLNRGNWNGTQILSEANHDLFTTTSQVLNPSYGYLYWLNGQGTYMLPGSQLTFSGNLVPSAPSDMYAAMGKNSQLLMVVPSMNMVVVRMGEDPDVSLVPTKFPEELWQRMNQVITE</sequence>
<dbReference type="GO" id="GO:0016787">
    <property type="term" value="F:hydrolase activity"/>
    <property type="evidence" value="ECO:0007669"/>
    <property type="project" value="UniProtKB-KW"/>
</dbReference>
<dbReference type="InterPro" id="IPR050789">
    <property type="entry name" value="Diverse_Enzym_Activities"/>
</dbReference>
<accession>A0A6N6RL69</accession>
<proteinExistence type="predicted"/>
<dbReference type="OrthoDB" id="1185352at2"/>
<dbReference type="InterPro" id="IPR012338">
    <property type="entry name" value="Beta-lactam/transpept-like"/>
</dbReference>
<evidence type="ECO:0000313" key="2">
    <source>
        <dbReference type="EMBL" id="KAB2813812.1"/>
    </source>
</evidence>
<dbReference type="PANTHER" id="PTHR43283:SF7">
    <property type="entry name" value="BETA-LACTAMASE-RELATED DOMAIN-CONTAINING PROTEIN"/>
    <property type="match status" value="1"/>
</dbReference>
<dbReference type="InterPro" id="IPR001466">
    <property type="entry name" value="Beta-lactam-related"/>
</dbReference>
<evidence type="ECO:0000259" key="1">
    <source>
        <dbReference type="Pfam" id="PF00144"/>
    </source>
</evidence>
<comment type="caution">
    <text evidence="2">The sequence shown here is derived from an EMBL/GenBank/DDBJ whole genome shotgun (WGS) entry which is preliminary data.</text>
</comment>
<reference evidence="2 3" key="1">
    <citation type="submission" date="2019-09" db="EMBL/GenBank/DDBJ databases">
        <title>Genomes of family Cryomorphaceae.</title>
        <authorList>
            <person name="Bowman J.P."/>
        </authorList>
    </citation>
    <scope>NUCLEOTIDE SEQUENCE [LARGE SCALE GENOMIC DNA]</scope>
    <source>
        <strain evidence="2 3">LMG 25704</strain>
    </source>
</reference>
<dbReference type="EMBL" id="WBVO01000003">
    <property type="protein sequence ID" value="KAB2813812.1"/>
    <property type="molecule type" value="Genomic_DNA"/>
</dbReference>
<keyword evidence="3" id="KW-1185">Reference proteome</keyword>
<feature type="domain" description="Beta-lactamase-related" evidence="1">
    <location>
        <begin position="40"/>
        <end position="305"/>
    </location>
</feature>
<evidence type="ECO:0000313" key="3">
    <source>
        <dbReference type="Proteomes" id="UP000468650"/>
    </source>
</evidence>
<dbReference type="Gene3D" id="3.40.710.10">
    <property type="entry name" value="DD-peptidase/beta-lactamase superfamily"/>
    <property type="match status" value="1"/>
</dbReference>
<protein>
    <submittedName>
        <fullName evidence="2">Serine hydrolase</fullName>
    </submittedName>
</protein>
<gene>
    <name evidence="2" type="ORF">F8C67_06080</name>
</gene>
<keyword evidence="2" id="KW-0378">Hydrolase</keyword>
<dbReference type="PANTHER" id="PTHR43283">
    <property type="entry name" value="BETA-LACTAMASE-RELATED"/>
    <property type="match status" value="1"/>
</dbReference>